<sequence>MTFAGKHALVTGAGSGIGAALCRALDAAGAHVVCTDVDETAAGRTAAALSERARAAPLDVTDAAAVQAAVDDVVARAGRIDLIFNNAGIVWGGDTELLTLDQWNAIIDINLRGVVHGVAAAYPQMLRQGHGHIVNTASMAGLTAAGQVTSYVATKHAVVGLSLALRSEAVPRGVGVLVVCPAAVETPILDKGALGGFVGRDYFLQAQGGRPYDADRLARDTLRAIERNKAVLVKPAVAHAQWWFARLAPGLMNRMSMRFVAGQRSRQSRDTPSSAADAG</sequence>
<comment type="similarity">
    <text evidence="1 3">Belongs to the short-chain dehydrogenases/reductases (SDR) family.</text>
</comment>
<dbReference type="Pfam" id="PF00106">
    <property type="entry name" value="adh_short"/>
    <property type="match status" value="1"/>
</dbReference>
<dbReference type="GO" id="GO:0016020">
    <property type="term" value="C:membrane"/>
    <property type="evidence" value="ECO:0007669"/>
    <property type="project" value="TreeGrafter"/>
</dbReference>
<dbReference type="CDD" id="cd05233">
    <property type="entry name" value="SDR_c"/>
    <property type="match status" value="1"/>
</dbReference>
<dbReference type="AlphaFoldDB" id="A0A7I7JTT2"/>
<dbReference type="EMBL" id="AP022563">
    <property type="protein sequence ID" value="BBX15200.1"/>
    <property type="molecule type" value="Genomic_DNA"/>
</dbReference>
<dbReference type="FunFam" id="3.40.50.720:FF:000084">
    <property type="entry name" value="Short-chain dehydrogenase reductase"/>
    <property type="match status" value="1"/>
</dbReference>
<gene>
    <name evidence="4" type="ORF">MDUV_00600</name>
</gene>
<dbReference type="Proteomes" id="UP000467006">
    <property type="component" value="Chromosome"/>
</dbReference>
<accession>A0A7I7JTT2</accession>
<evidence type="ECO:0000256" key="3">
    <source>
        <dbReference type="RuleBase" id="RU000363"/>
    </source>
</evidence>
<evidence type="ECO:0000313" key="4">
    <source>
        <dbReference type="EMBL" id="BBX15200.1"/>
    </source>
</evidence>
<dbReference type="PRINTS" id="PR00081">
    <property type="entry name" value="GDHRDH"/>
</dbReference>
<dbReference type="PANTHER" id="PTHR44196:SF1">
    <property type="entry name" value="DEHYDROGENASE_REDUCTASE SDR FAMILY MEMBER 7B"/>
    <property type="match status" value="1"/>
</dbReference>
<dbReference type="PANTHER" id="PTHR44196">
    <property type="entry name" value="DEHYDROGENASE/REDUCTASE SDR FAMILY MEMBER 7B"/>
    <property type="match status" value="1"/>
</dbReference>
<dbReference type="InterPro" id="IPR036291">
    <property type="entry name" value="NAD(P)-bd_dom_sf"/>
</dbReference>
<dbReference type="SUPFAM" id="SSF51735">
    <property type="entry name" value="NAD(P)-binding Rossmann-fold domains"/>
    <property type="match status" value="1"/>
</dbReference>
<dbReference type="GO" id="GO:0016491">
    <property type="term" value="F:oxidoreductase activity"/>
    <property type="evidence" value="ECO:0007669"/>
    <property type="project" value="UniProtKB-KW"/>
</dbReference>
<dbReference type="InterPro" id="IPR020904">
    <property type="entry name" value="Sc_DH/Rdtase_CS"/>
</dbReference>
<dbReference type="PROSITE" id="PS00061">
    <property type="entry name" value="ADH_SHORT"/>
    <property type="match status" value="1"/>
</dbReference>
<dbReference type="InterPro" id="IPR002347">
    <property type="entry name" value="SDR_fam"/>
</dbReference>
<evidence type="ECO:0000256" key="2">
    <source>
        <dbReference type="ARBA" id="ARBA00023002"/>
    </source>
</evidence>
<protein>
    <submittedName>
        <fullName evidence="4">Short-chain dehydrogenase</fullName>
    </submittedName>
</protein>
<reference evidence="4 5" key="1">
    <citation type="journal article" date="2019" name="Emerg. Microbes Infect.">
        <title>Comprehensive subspecies identification of 175 nontuberculous mycobacteria species based on 7547 genomic profiles.</title>
        <authorList>
            <person name="Matsumoto Y."/>
            <person name="Kinjo T."/>
            <person name="Motooka D."/>
            <person name="Nabeya D."/>
            <person name="Jung N."/>
            <person name="Uechi K."/>
            <person name="Horii T."/>
            <person name="Iida T."/>
            <person name="Fujita J."/>
            <person name="Nakamura S."/>
        </authorList>
    </citation>
    <scope>NUCLEOTIDE SEQUENCE [LARGE SCALE GENOMIC DNA]</scope>
    <source>
        <strain evidence="4 5">JCM 6396</strain>
    </source>
</reference>
<dbReference type="RefSeq" id="WP_098005177.1">
    <property type="nucleotide sequence ID" value="NZ_AP022563.1"/>
</dbReference>
<dbReference type="KEGG" id="mdu:MDUV_00600"/>
<keyword evidence="2" id="KW-0560">Oxidoreductase</keyword>
<evidence type="ECO:0000256" key="1">
    <source>
        <dbReference type="ARBA" id="ARBA00006484"/>
    </source>
</evidence>
<organism evidence="4 5">
    <name type="scientific">Mycolicibacterium duvalii</name>
    <dbReference type="NCBI Taxonomy" id="39688"/>
    <lineage>
        <taxon>Bacteria</taxon>
        <taxon>Bacillati</taxon>
        <taxon>Actinomycetota</taxon>
        <taxon>Actinomycetes</taxon>
        <taxon>Mycobacteriales</taxon>
        <taxon>Mycobacteriaceae</taxon>
        <taxon>Mycolicibacterium</taxon>
    </lineage>
</organism>
<dbReference type="PRINTS" id="PR00080">
    <property type="entry name" value="SDRFAMILY"/>
</dbReference>
<proteinExistence type="inferred from homology"/>
<keyword evidence="5" id="KW-1185">Reference proteome</keyword>
<name>A0A7I7JTT2_9MYCO</name>
<evidence type="ECO:0000313" key="5">
    <source>
        <dbReference type="Proteomes" id="UP000467006"/>
    </source>
</evidence>
<dbReference type="OrthoDB" id="9775296at2"/>
<dbReference type="Gene3D" id="3.40.50.720">
    <property type="entry name" value="NAD(P)-binding Rossmann-like Domain"/>
    <property type="match status" value="1"/>
</dbReference>